<dbReference type="OrthoDB" id="9786771at2"/>
<evidence type="ECO:0000256" key="6">
    <source>
        <dbReference type="SAM" id="MobiDB-lite"/>
    </source>
</evidence>
<evidence type="ECO:0000256" key="3">
    <source>
        <dbReference type="ARBA" id="ARBA00015716"/>
    </source>
</evidence>
<organism evidence="7 8">
    <name type="scientific">Halothiobacillus neapolitanus (strain ATCC 23641 / DSM 15147 / CIP 104769 / NCIMB 8539 / c2)</name>
    <name type="common">Thiobacillus neapolitanus</name>
    <dbReference type="NCBI Taxonomy" id="555778"/>
    <lineage>
        <taxon>Bacteria</taxon>
        <taxon>Pseudomonadati</taxon>
        <taxon>Pseudomonadota</taxon>
        <taxon>Gammaproteobacteria</taxon>
        <taxon>Chromatiales</taxon>
        <taxon>Halothiobacillaceae</taxon>
        <taxon>Halothiobacillus</taxon>
    </lineage>
</organism>
<keyword evidence="8" id="KW-1185">Reference proteome</keyword>
<comment type="function">
    <text evidence="1">Plays a role in synthesis, processing and/or stability of 23S rRNA.</text>
</comment>
<sequence length="212" mass="23122">MSVDNGSYPLDGQSGSGASRPLQSAASLPRLMVRMACDSERAFSASVRLAELPRLVPFVPHEAPETSLDFDLRFFRDEGRALLATLDVQTTVQVECARCLQPMSLPLVGSSLLQFVYNDDQAEQVGDAREPVLVDAEGGVAISNLLEEEVLMALPTVSMHEHQCQPAWQEEVEDDGVEPLVERSERPNPFAALAEQWRTPGSKGSGKKGEDQ</sequence>
<dbReference type="PANTHER" id="PTHR38099:SF1">
    <property type="entry name" value="LARGE RIBOSOMAL RNA SUBUNIT ACCUMULATION PROTEIN YCED"/>
    <property type="match status" value="1"/>
</dbReference>
<dbReference type="PANTHER" id="PTHR38099">
    <property type="entry name" value="LARGE RIBOSOMAL RNA SUBUNIT ACCUMULATION PROTEIN YCED"/>
    <property type="match status" value="1"/>
</dbReference>
<dbReference type="Proteomes" id="UP000009102">
    <property type="component" value="Chromosome"/>
</dbReference>
<dbReference type="GO" id="GO:0042254">
    <property type="term" value="P:ribosome biogenesis"/>
    <property type="evidence" value="ECO:0007669"/>
    <property type="project" value="UniProtKB-KW"/>
</dbReference>
<reference evidence="7 8" key="1">
    <citation type="submission" date="2009-10" db="EMBL/GenBank/DDBJ databases">
        <title>Complete sequence of Halothiobacillus neapolitanus c2.</title>
        <authorList>
            <consortium name="US DOE Joint Genome Institute"/>
            <person name="Lucas S."/>
            <person name="Copeland A."/>
            <person name="Lapidus A."/>
            <person name="Glavina del Rio T."/>
            <person name="Tice H."/>
            <person name="Bruce D."/>
            <person name="Goodwin L."/>
            <person name="Pitluck S."/>
            <person name="Davenport K."/>
            <person name="Brettin T."/>
            <person name="Detter J.C."/>
            <person name="Han C."/>
            <person name="Tapia R."/>
            <person name="Larimer F."/>
            <person name="Land M."/>
            <person name="Hauser L."/>
            <person name="Kyrpides N."/>
            <person name="Mikhailova N."/>
            <person name="Kerfeld C."/>
            <person name="Cannon G."/>
            <person name="Heinhort S."/>
        </authorList>
    </citation>
    <scope>NUCLEOTIDE SEQUENCE [LARGE SCALE GENOMIC DNA]</scope>
    <source>
        <strain evidence="8">ATCC 23641 / c2</strain>
    </source>
</reference>
<dbReference type="KEGG" id="hna:Hneap_1809"/>
<evidence type="ECO:0000256" key="4">
    <source>
        <dbReference type="ARBA" id="ARBA00022517"/>
    </source>
</evidence>
<dbReference type="AlphaFoldDB" id="D0L1Q9"/>
<dbReference type="InterPro" id="IPR003772">
    <property type="entry name" value="YceD"/>
</dbReference>
<dbReference type="eggNOG" id="COG1399">
    <property type="taxonomic scope" value="Bacteria"/>
</dbReference>
<dbReference type="HOGENOM" id="CLU_094127_0_0_6"/>
<feature type="region of interest" description="Disordered" evidence="6">
    <location>
        <begin position="167"/>
        <end position="212"/>
    </location>
</feature>
<dbReference type="STRING" id="555778.Hneap_1809"/>
<dbReference type="GO" id="GO:0005829">
    <property type="term" value="C:cytosol"/>
    <property type="evidence" value="ECO:0007669"/>
    <property type="project" value="TreeGrafter"/>
</dbReference>
<evidence type="ECO:0000256" key="2">
    <source>
        <dbReference type="ARBA" id="ARBA00010740"/>
    </source>
</evidence>
<name>D0L1Q9_HALNC</name>
<evidence type="ECO:0000256" key="1">
    <source>
        <dbReference type="ARBA" id="ARBA00002868"/>
    </source>
</evidence>
<proteinExistence type="inferred from homology"/>
<dbReference type="EMBL" id="CP001801">
    <property type="protein sequence ID" value="ACX96632.1"/>
    <property type="molecule type" value="Genomic_DNA"/>
</dbReference>
<dbReference type="Pfam" id="PF02620">
    <property type="entry name" value="YceD"/>
    <property type="match status" value="1"/>
</dbReference>
<evidence type="ECO:0000256" key="5">
    <source>
        <dbReference type="ARBA" id="ARBA00031841"/>
    </source>
</evidence>
<keyword evidence="4" id="KW-0690">Ribosome biogenesis</keyword>
<gene>
    <name evidence="7" type="ordered locus">Hneap_1809</name>
</gene>
<evidence type="ECO:0000313" key="7">
    <source>
        <dbReference type="EMBL" id="ACX96632.1"/>
    </source>
</evidence>
<accession>D0L1Q9</accession>
<protein>
    <recommendedName>
        <fullName evidence="3">Large ribosomal RNA subunit accumulation protein YceD</fullName>
    </recommendedName>
    <alternativeName>
        <fullName evidence="5">23S rRNA accumulation protein YceD</fullName>
    </alternativeName>
</protein>
<feature type="region of interest" description="Disordered" evidence="6">
    <location>
        <begin position="1"/>
        <end position="23"/>
    </location>
</feature>
<dbReference type="InterPro" id="IPR039255">
    <property type="entry name" value="YceD_bac"/>
</dbReference>
<comment type="similarity">
    <text evidence="2">Belongs to the DUF177 domain family.</text>
</comment>
<evidence type="ECO:0000313" key="8">
    <source>
        <dbReference type="Proteomes" id="UP000009102"/>
    </source>
</evidence>